<dbReference type="EMBL" id="JAHRIN010069339">
    <property type="protein sequence ID" value="MEQ2216008.1"/>
    <property type="molecule type" value="Genomic_DNA"/>
</dbReference>
<organism evidence="1 2">
    <name type="scientific">Xenoophorus captivus</name>
    <dbReference type="NCBI Taxonomy" id="1517983"/>
    <lineage>
        <taxon>Eukaryota</taxon>
        <taxon>Metazoa</taxon>
        <taxon>Chordata</taxon>
        <taxon>Craniata</taxon>
        <taxon>Vertebrata</taxon>
        <taxon>Euteleostomi</taxon>
        <taxon>Actinopterygii</taxon>
        <taxon>Neopterygii</taxon>
        <taxon>Teleostei</taxon>
        <taxon>Neoteleostei</taxon>
        <taxon>Acanthomorphata</taxon>
        <taxon>Ovalentaria</taxon>
        <taxon>Atherinomorphae</taxon>
        <taxon>Cyprinodontiformes</taxon>
        <taxon>Goodeidae</taxon>
        <taxon>Xenoophorus</taxon>
    </lineage>
</organism>
<sequence length="103" mass="11572">MQIIGTSAALCKFADVLENTNYLPLGSHRFCIAGCEHETAQASYTINYFLYISGITSKCCGYALRQFSIYLHFLHSQNFGMQHKLSESIRNPSSVVRLNCDIV</sequence>
<gene>
    <name evidence="1" type="ORF">XENOCAPTIV_009368</name>
</gene>
<proteinExistence type="predicted"/>
<reference evidence="1 2" key="1">
    <citation type="submission" date="2021-06" db="EMBL/GenBank/DDBJ databases">
        <authorList>
            <person name="Palmer J.M."/>
        </authorList>
    </citation>
    <scope>NUCLEOTIDE SEQUENCE [LARGE SCALE GENOMIC DNA]</scope>
    <source>
        <strain evidence="1 2">XC_2019</strain>
        <tissue evidence="1">Muscle</tissue>
    </source>
</reference>
<comment type="caution">
    <text evidence="1">The sequence shown here is derived from an EMBL/GenBank/DDBJ whole genome shotgun (WGS) entry which is preliminary data.</text>
</comment>
<accession>A0ABV0S8J2</accession>
<name>A0ABV0S8J2_9TELE</name>
<dbReference type="Proteomes" id="UP001434883">
    <property type="component" value="Unassembled WGS sequence"/>
</dbReference>
<evidence type="ECO:0000313" key="1">
    <source>
        <dbReference type="EMBL" id="MEQ2216008.1"/>
    </source>
</evidence>
<evidence type="ECO:0000313" key="2">
    <source>
        <dbReference type="Proteomes" id="UP001434883"/>
    </source>
</evidence>
<protein>
    <submittedName>
        <fullName evidence="1">Uncharacterized protein</fullName>
    </submittedName>
</protein>
<keyword evidence="2" id="KW-1185">Reference proteome</keyword>